<organism evidence="2 3">
    <name type="scientific">Aureitalea marina</name>
    <dbReference type="NCBI Taxonomy" id="930804"/>
    <lineage>
        <taxon>Bacteria</taxon>
        <taxon>Pseudomonadati</taxon>
        <taxon>Bacteroidota</taxon>
        <taxon>Flavobacteriia</taxon>
        <taxon>Flavobacteriales</taxon>
        <taxon>Flavobacteriaceae</taxon>
        <taxon>Aureitalea</taxon>
    </lineage>
</organism>
<proteinExistence type="predicted"/>
<keyword evidence="3" id="KW-1185">Reference proteome</keyword>
<feature type="signal peptide" evidence="1">
    <location>
        <begin position="1"/>
        <end position="22"/>
    </location>
</feature>
<protein>
    <recommendedName>
        <fullName evidence="4">DUF4168 domain-containing protein</fullName>
    </recommendedName>
</protein>
<feature type="chain" id="PRO_5015633918" description="DUF4168 domain-containing protein" evidence="1">
    <location>
        <begin position="23"/>
        <end position="158"/>
    </location>
</feature>
<dbReference type="OrthoDB" id="1452096at2"/>
<evidence type="ECO:0008006" key="4">
    <source>
        <dbReference type="Google" id="ProtNLM"/>
    </source>
</evidence>
<sequence length="158" mass="18366">MMKKISILMLMSVIAGTGVLQAQVRPIQPGQRGYTPPPLERAELNRGVENTLADLDAKMEIYQEEFNLDAFEMAVLKNSIIKFEEDRMAIMAIENMDYAERREQIEKLKPAFYKEVEVFLTEDEINRFIELYAGEDVMKSEMKKRKKAKKKKKKKNNG</sequence>
<evidence type="ECO:0000313" key="3">
    <source>
        <dbReference type="Proteomes" id="UP000239800"/>
    </source>
</evidence>
<reference evidence="2 3" key="1">
    <citation type="submission" date="2016-11" db="EMBL/GenBank/DDBJ databases">
        <title>Trade-off between light-utilization and light-protection in marine flavobacteria.</title>
        <authorList>
            <person name="Kumagai Y."/>
        </authorList>
    </citation>
    <scope>NUCLEOTIDE SEQUENCE [LARGE SCALE GENOMIC DNA]</scope>
    <source>
        <strain evidence="2 3">NBRC 107741</strain>
    </source>
</reference>
<comment type="caution">
    <text evidence="2">The sequence shown here is derived from an EMBL/GenBank/DDBJ whole genome shotgun (WGS) entry which is preliminary data.</text>
</comment>
<evidence type="ECO:0000256" key="1">
    <source>
        <dbReference type="SAM" id="SignalP"/>
    </source>
</evidence>
<dbReference type="Proteomes" id="UP000239800">
    <property type="component" value="Unassembled WGS sequence"/>
</dbReference>
<gene>
    <name evidence="2" type="ORF">BST85_03580</name>
</gene>
<accession>A0A2S7KN92</accession>
<dbReference type="AlphaFoldDB" id="A0A2S7KN92"/>
<keyword evidence="1" id="KW-0732">Signal</keyword>
<name>A0A2S7KN92_9FLAO</name>
<dbReference type="RefSeq" id="WP_104812006.1">
    <property type="nucleotide sequence ID" value="NZ_MQUB01000001.1"/>
</dbReference>
<dbReference type="EMBL" id="MQUB01000001">
    <property type="protein sequence ID" value="PQB04081.1"/>
    <property type="molecule type" value="Genomic_DNA"/>
</dbReference>
<evidence type="ECO:0000313" key="2">
    <source>
        <dbReference type="EMBL" id="PQB04081.1"/>
    </source>
</evidence>